<reference evidence="2 3" key="1">
    <citation type="submission" date="2023-07" db="EMBL/GenBank/DDBJ databases">
        <title>Genomic Encyclopedia of Type Strains, Phase IV (KMG-IV): sequencing the most valuable type-strain genomes for metagenomic binning, comparative biology and taxonomic classification.</title>
        <authorList>
            <person name="Goeker M."/>
        </authorList>
    </citation>
    <scope>NUCLEOTIDE SEQUENCE [LARGE SCALE GENOMIC DNA]</scope>
    <source>
        <strain evidence="2 3">NIO-1023</strain>
    </source>
</reference>
<feature type="chain" id="PRO_5046982006" description="P pilus assembly protein, chaperone PapD" evidence="1">
    <location>
        <begin position="16"/>
        <end position="253"/>
    </location>
</feature>
<feature type="signal peptide" evidence="1">
    <location>
        <begin position="1"/>
        <end position="15"/>
    </location>
</feature>
<sequence>MVAALMLVLVPAASAQVTVRLGPDPKVYRPLQNDALAEQPIRLPVTVVNATTRPLTVGNVLPDGSIPCPMFKVFDKAGGTPMMVNPALMDCVVGKPVTLPPGQQRVFQVVAPFRLRPGEYTAILTMPTLPKPTPARTTLRIGPGPFAAGLRFPAVMKANRGIAMDVVFTNVWRSPARDTIDLCHHTGLMVRRADGVVVYNDKARGCADVLDEPTLAPGGQAVRRRPLPPLPAGEYTAILWGKWNTSAAFVIHP</sequence>
<evidence type="ECO:0000313" key="3">
    <source>
        <dbReference type="Proteomes" id="UP001232163"/>
    </source>
</evidence>
<gene>
    <name evidence="2" type="ORF">QO006_002629</name>
</gene>
<accession>A0ABT9MEZ5</accession>
<comment type="caution">
    <text evidence="2">The sequence shown here is derived from an EMBL/GenBank/DDBJ whole genome shotgun (WGS) entry which is preliminary data.</text>
</comment>
<dbReference type="EMBL" id="JAURUR010000009">
    <property type="protein sequence ID" value="MDP9765181.1"/>
    <property type="molecule type" value="Genomic_DNA"/>
</dbReference>
<dbReference type="Proteomes" id="UP001232163">
    <property type="component" value="Unassembled WGS sequence"/>
</dbReference>
<evidence type="ECO:0000313" key="2">
    <source>
        <dbReference type="EMBL" id="MDP9765181.1"/>
    </source>
</evidence>
<keyword evidence="3" id="KW-1185">Reference proteome</keyword>
<proteinExistence type="predicted"/>
<organism evidence="2 3">
    <name type="scientific">Deinococcus enclensis</name>
    <dbReference type="NCBI Taxonomy" id="1049582"/>
    <lineage>
        <taxon>Bacteria</taxon>
        <taxon>Thermotogati</taxon>
        <taxon>Deinococcota</taxon>
        <taxon>Deinococci</taxon>
        <taxon>Deinococcales</taxon>
        <taxon>Deinococcaceae</taxon>
        <taxon>Deinococcus</taxon>
    </lineage>
</organism>
<evidence type="ECO:0008006" key="4">
    <source>
        <dbReference type="Google" id="ProtNLM"/>
    </source>
</evidence>
<dbReference type="RefSeq" id="WP_307466818.1">
    <property type="nucleotide sequence ID" value="NZ_JAURUR010000009.1"/>
</dbReference>
<keyword evidence="1" id="KW-0732">Signal</keyword>
<evidence type="ECO:0000256" key="1">
    <source>
        <dbReference type="SAM" id="SignalP"/>
    </source>
</evidence>
<name>A0ABT9MEZ5_9DEIO</name>
<protein>
    <recommendedName>
        <fullName evidence="4">P pilus assembly protein, chaperone PapD</fullName>
    </recommendedName>
</protein>